<feature type="signal peptide" evidence="1">
    <location>
        <begin position="1"/>
        <end position="19"/>
    </location>
</feature>
<dbReference type="EMBL" id="JACCHS010000003">
    <property type="protein sequence ID" value="NYT46423.1"/>
    <property type="molecule type" value="Genomic_DNA"/>
</dbReference>
<reference evidence="2 3" key="1">
    <citation type="submission" date="2020-05" db="EMBL/GenBank/DDBJ databases">
        <title>Horizontal transmission and recombination maintain forever young bacterial symbiont genomes.</title>
        <authorList>
            <person name="Russell S.L."/>
            <person name="Pepper-Tunick E."/>
            <person name="Svedberg J."/>
            <person name="Byrne A."/>
            <person name="Ruelas Castillo J."/>
            <person name="Vollmers C."/>
            <person name="Beinart R.A."/>
            <person name="Corbett-Detig R."/>
        </authorList>
    </citation>
    <scope>NUCLEOTIDE SEQUENCE [LARGE SCALE GENOMIC DNA]</scope>
    <source>
        <strain evidence="2">4727-3</strain>
    </source>
</reference>
<feature type="chain" id="PRO_5031174217" evidence="1">
    <location>
        <begin position="20"/>
        <end position="335"/>
    </location>
</feature>
<dbReference type="Proteomes" id="UP000537890">
    <property type="component" value="Unassembled WGS sequence"/>
</dbReference>
<dbReference type="AlphaFoldDB" id="A0A7Z0MMS0"/>
<proteinExistence type="predicted"/>
<evidence type="ECO:0000313" key="2">
    <source>
        <dbReference type="EMBL" id="NYT46423.1"/>
    </source>
</evidence>
<accession>A0A7Z0MMS0</accession>
<organism evidence="2 3">
    <name type="scientific">Candidatus Methanofishera endochildressiae</name>
    <dbReference type="NCBI Taxonomy" id="2738884"/>
    <lineage>
        <taxon>Bacteria</taxon>
        <taxon>Pseudomonadati</taxon>
        <taxon>Pseudomonadota</taxon>
        <taxon>Gammaproteobacteria</taxon>
        <taxon>Candidatus Methanofishera</taxon>
    </lineage>
</organism>
<protein>
    <submittedName>
        <fullName evidence="2">Uncharacterized protein</fullName>
    </submittedName>
</protein>
<evidence type="ECO:0000256" key="1">
    <source>
        <dbReference type="SAM" id="SignalP"/>
    </source>
</evidence>
<evidence type="ECO:0000313" key="3">
    <source>
        <dbReference type="Proteomes" id="UP000537890"/>
    </source>
</evidence>
<sequence>MKRKYNLLLLLVSSFLLNACTPVYKTTGDILLSYAEDEGVPYMLASNDVGLGCSMAEAFTPFLLSFSRVTTPPDQLAILFYLVAGSCTEFQAHEQELRYLRAIYTKNSIEAQDARIAQQRLLQLAARRQLRGYYALLSSMPEPGGECPEFAAENDEFYWLMGLLDGIQAIINDIASGGQVEVPMDIAAKVGRGAACLDNERWWGVPAAIQAAIWITIPGNEPADKDPRLVLQQSMQTGAEQGMAVSHVLAAQIHLGQGETAELKQLIRNYVEESSSAIKNQEFAVLNQVARVQIQAISDRLWTEATGKRTPIGRLGTFWNDTDTNVETIDIDELL</sequence>
<name>A0A7Z0MMS0_9GAMM</name>
<keyword evidence="1" id="KW-0732">Signal</keyword>
<comment type="caution">
    <text evidence="2">The sequence shown here is derived from an EMBL/GenBank/DDBJ whole genome shotgun (WGS) entry which is preliminary data.</text>
</comment>
<gene>
    <name evidence="2" type="ORF">H0A75_00580</name>
</gene>